<accession>A0A6A6WL10</accession>
<evidence type="ECO:0000313" key="2">
    <source>
        <dbReference type="Proteomes" id="UP000799437"/>
    </source>
</evidence>
<protein>
    <submittedName>
        <fullName evidence="1">Uncharacterized protein</fullName>
    </submittedName>
</protein>
<dbReference type="Proteomes" id="UP000799437">
    <property type="component" value="Unassembled WGS sequence"/>
</dbReference>
<sequence length="323" mass="36875">MHALPKMNLLVSLFLSTITYIIHVPKIAYLNIHELVGGTWKEWREVQHLQGSAQVTLRNIFYTLGIKYDPKYPESEKYAREAWLIMQSIGGLVRSPDLEASKVRIYCDDDARWIKPAPAEVSGRRDKNGLLPKNALFSKALGDRVQTDHHLYFDIEQNLDGSQPWRSVRGTPPCRQGRFSVEKELGYLRLIRETSGDKYEVVLCRYLFTTTGASSFKRLRHQWGLGAPLSLARNEVLSLSFMTSLFLLRILVEGQLTRRRPNVPNEDGKTWQDIILRPQETSANSPLSYAYFGLLSYLADFGVELSEDDNQARAGTLVDVNNR</sequence>
<dbReference type="GeneID" id="54489702"/>
<gene>
    <name evidence="1" type="ORF">EJ05DRAFT_516322</name>
</gene>
<reference evidence="1" key="1">
    <citation type="journal article" date="2020" name="Stud. Mycol.">
        <title>101 Dothideomycetes genomes: a test case for predicting lifestyles and emergence of pathogens.</title>
        <authorList>
            <person name="Haridas S."/>
            <person name="Albert R."/>
            <person name="Binder M."/>
            <person name="Bloem J."/>
            <person name="Labutti K."/>
            <person name="Salamov A."/>
            <person name="Andreopoulos B."/>
            <person name="Baker S."/>
            <person name="Barry K."/>
            <person name="Bills G."/>
            <person name="Bluhm B."/>
            <person name="Cannon C."/>
            <person name="Castanera R."/>
            <person name="Culley D."/>
            <person name="Daum C."/>
            <person name="Ezra D."/>
            <person name="Gonzalez J."/>
            <person name="Henrissat B."/>
            <person name="Kuo A."/>
            <person name="Liang C."/>
            <person name="Lipzen A."/>
            <person name="Lutzoni F."/>
            <person name="Magnuson J."/>
            <person name="Mondo S."/>
            <person name="Nolan M."/>
            <person name="Ohm R."/>
            <person name="Pangilinan J."/>
            <person name="Park H.-J."/>
            <person name="Ramirez L."/>
            <person name="Alfaro M."/>
            <person name="Sun H."/>
            <person name="Tritt A."/>
            <person name="Yoshinaga Y."/>
            <person name="Zwiers L.-H."/>
            <person name="Turgeon B."/>
            <person name="Goodwin S."/>
            <person name="Spatafora J."/>
            <person name="Crous P."/>
            <person name="Grigoriev I."/>
        </authorList>
    </citation>
    <scope>NUCLEOTIDE SEQUENCE</scope>
    <source>
        <strain evidence="1">CBS 121739</strain>
    </source>
</reference>
<name>A0A6A6WL10_9PEZI</name>
<dbReference type="RefSeq" id="XP_033605317.1">
    <property type="nucleotide sequence ID" value="XM_033748648.1"/>
</dbReference>
<organism evidence="1 2">
    <name type="scientific">Pseudovirgaria hyperparasitica</name>
    <dbReference type="NCBI Taxonomy" id="470096"/>
    <lineage>
        <taxon>Eukaryota</taxon>
        <taxon>Fungi</taxon>
        <taxon>Dikarya</taxon>
        <taxon>Ascomycota</taxon>
        <taxon>Pezizomycotina</taxon>
        <taxon>Dothideomycetes</taxon>
        <taxon>Dothideomycetes incertae sedis</taxon>
        <taxon>Acrospermales</taxon>
        <taxon>Acrospermaceae</taxon>
        <taxon>Pseudovirgaria</taxon>
    </lineage>
</organism>
<dbReference type="AlphaFoldDB" id="A0A6A6WL10"/>
<keyword evidence="2" id="KW-1185">Reference proteome</keyword>
<proteinExistence type="predicted"/>
<evidence type="ECO:0000313" key="1">
    <source>
        <dbReference type="EMBL" id="KAF2762866.1"/>
    </source>
</evidence>
<dbReference type="EMBL" id="ML996565">
    <property type="protein sequence ID" value="KAF2762866.1"/>
    <property type="molecule type" value="Genomic_DNA"/>
</dbReference>